<dbReference type="InterPro" id="IPR002912">
    <property type="entry name" value="ACT_dom"/>
</dbReference>
<feature type="region of interest" description="Uridylyltransferase" evidence="7">
    <location>
        <begin position="1"/>
        <end position="316"/>
    </location>
</feature>
<keyword evidence="4 7" id="KW-0378">Hydrolase</keyword>
<comment type="similarity">
    <text evidence="7">Belongs to the GlnD family.</text>
</comment>
<protein>
    <recommendedName>
        <fullName evidence="7">Bifunctional uridylyltransferase/uridylyl-removing enzyme</fullName>
        <shortName evidence="7">UTase/UR</shortName>
    </recommendedName>
    <alternativeName>
        <fullName evidence="7">Bifunctional [protein-PII] modification enzyme</fullName>
    </alternativeName>
    <alternativeName>
        <fullName evidence="7">Bifunctional nitrogen sensor protein</fullName>
    </alternativeName>
    <domain>
        <recommendedName>
            <fullName evidence="7">[Protein-PII] uridylyltransferase</fullName>
            <shortName evidence="7">PII uridylyltransferase</shortName>
            <shortName evidence="7">UTase</shortName>
            <ecNumber evidence="7">2.7.7.59</ecNumber>
        </recommendedName>
    </domain>
    <domain>
        <recommendedName>
            <fullName evidence="7">[Protein-PII]-UMP uridylyl-removing enzyme</fullName>
            <shortName evidence="7">UR</shortName>
            <ecNumber evidence="7">3.1.4.-</ecNumber>
        </recommendedName>
    </domain>
</protein>
<dbReference type="PIRSF" id="PIRSF006288">
    <property type="entry name" value="PII_uridyltransf"/>
    <property type="match status" value="1"/>
</dbReference>
<dbReference type="SUPFAM" id="SSF81301">
    <property type="entry name" value="Nucleotidyltransferase"/>
    <property type="match status" value="1"/>
</dbReference>
<dbReference type="InterPro" id="IPR043519">
    <property type="entry name" value="NT_sf"/>
</dbReference>
<dbReference type="SUPFAM" id="SSF109604">
    <property type="entry name" value="HD-domain/PDEase-like"/>
    <property type="match status" value="1"/>
</dbReference>
<dbReference type="Gene3D" id="3.30.460.10">
    <property type="entry name" value="Beta Polymerase, domain 2"/>
    <property type="match status" value="1"/>
</dbReference>
<feature type="domain" description="ACT" evidence="8">
    <location>
        <begin position="782"/>
        <end position="851"/>
    </location>
</feature>
<dbReference type="EC" id="3.1.4.-" evidence="7"/>
<feature type="domain" description="ACT" evidence="8">
    <location>
        <begin position="674"/>
        <end position="753"/>
    </location>
</feature>
<accession>A0ABQ2XPU8</accession>
<dbReference type="Proteomes" id="UP000653343">
    <property type="component" value="Unassembled WGS sequence"/>
</dbReference>
<dbReference type="SUPFAM" id="SSF81593">
    <property type="entry name" value="Nucleotidyltransferase substrate binding subunit/domain"/>
    <property type="match status" value="1"/>
</dbReference>
<dbReference type="Gene3D" id="1.10.3210.10">
    <property type="entry name" value="Hypothetical protein af1432"/>
    <property type="match status" value="1"/>
</dbReference>
<evidence type="ECO:0000259" key="8">
    <source>
        <dbReference type="PROSITE" id="PS51671"/>
    </source>
</evidence>
<dbReference type="InterPro" id="IPR006674">
    <property type="entry name" value="HD_domain"/>
</dbReference>
<dbReference type="Gene3D" id="3.30.70.260">
    <property type="match status" value="1"/>
</dbReference>
<dbReference type="NCBIfam" id="TIGR01693">
    <property type="entry name" value="UTase_glnD"/>
    <property type="match status" value="1"/>
</dbReference>
<reference evidence="11" key="1">
    <citation type="journal article" date="2019" name="Int. J. Syst. Evol. Microbiol.">
        <title>The Global Catalogue of Microorganisms (GCM) 10K type strain sequencing project: providing services to taxonomists for standard genome sequencing and annotation.</title>
        <authorList>
            <consortium name="The Broad Institute Genomics Platform"/>
            <consortium name="The Broad Institute Genome Sequencing Center for Infectious Disease"/>
            <person name="Wu L."/>
            <person name="Ma J."/>
        </authorList>
    </citation>
    <scope>NUCLEOTIDE SEQUENCE [LARGE SCALE GENOMIC DNA]</scope>
    <source>
        <strain evidence="11">KCTC 23917</strain>
    </source>
</reference>
<gene>
    <name evidence="7 10" type="primary">glnD</name>
    <name evidence="10" type="ORF">GCM10010946_01290</name>
</gene>
<dbReference type="CDD" id="cd04899">
    <property type="entry name" value="ACT_ACR-UUR-like_2"/>
    <property type="match status" value="1"/>
</dbReference>
<proteinExistence type="inferred from homology"/>
<dbReference type="EMBL" id="BMYU01000001">
    <property type="protein sequence ID" value="GGX28272.1"/>
    <property type="molecule type" value="Genomic_DNA"/>
</dbReference>
<evidence type="ECO:0000256" key="2">
    <source>
        <dbReference type="ARBA" id="ARBA00022695"/>
    </source>
</evidence>
<comment type="cofactor">
    <cofactor evidence="7">
        <name>Mg(2+)</name>
        <dbReference type="ChEBI" id="CHEBI:18420"/>
    </cofactor>
</comment>
<comment type="function">
    <text evidence="7">Modifies, by uridylylation and deuridylylation, the PII regulatory proteins (GlnB and homologs), in response to the nitrogen status of the cell that GlnD senses through the glutamine level. Under low glutamine levels, catalyzes the conversion of the PII proteins and UTP to PII-UMP and PPi, while under higher glutamine levels, GlnD hydrolyzes PII-UMP to PII and UMP (deuridylylation). Thus, controls uridylylation state and activity of the PII proteins, and plays an important role in the regulation of nitrogen metabolism.</text>
</comment>
<dbReference type="Pfam" id="PF08335">
    <property type="entry name" value="GlnD_UR_UTase"/>
    <property type="match status" value="1"/>
</dbReference>
<evidence type="ECO:0000256" key="4">
    <source>
        <dbReference type="ARBA" id="ARBA00022801"/>
    </source>
</evidence>
<dbReference type="EC" id="2.7.7.59" evidence="7"/>
<organism evidence="10 11">
    <name type="scientific">Undibacterium squillarum</name>
    <dbReference type="NCBI Taxonomy" id="1131567"/>
    <lineage>
        <taxon>Bacteria</taxon>
        <taxon>Pseudomonadati</taxon>
        <taxon>Pseudomonadota</taxon>
        <taxon>Betaproteobacteria</taxon>
        <taxon>Burkholderiales</taxon>
        <taxon>Oxalobacteraceae</taxon>
        <taxon>Undibacterium</taxon>
    </lineage>
</organism>
<evidence type="ECO:0000256" key="7">
    <source>
        <dbReference type="HAMAP-Rule" id="MF_00277"/>
    </source>
</evidence>
<dbReference type="InterPro" id="IPR045865">
    <property type="entry name" value="ACT-like_dom_sf"/>
</dbReference>
<evidence type="ECO:0000313" key="11">
    <source>
        <dbReference type="Proteomes" id="UP000653343"/>
    </source>
</evidence>
<comment type="activity regulation">
    <text evidence="7">Uridylyltransferase (UTase) activity is inhibited by glutamine, while glutamine activates uridylyl-removing (UR) activity.</text>
</comment>
<comment type="catalytic activity">
    <reaction evidence="7">
        <text>[protein-PII]-uridylyl-L-tyrosine + H2O = [protein-PII]-L-tyrosine + UMP + H(+)</text>
        <dbReference type="Rhea" id="RHEA:48600"/>
        <dbReference type="Rhea" id="RHEA-COMP:12147"/>
        <dbReference type="Rhea" id="RHEA-COMP:12148"/>
        <dbReference type="ChEBI" id="CHEBI:15377"/>
        <dbReference type="ChEBI" id="CHEBI:15378"/>
        <dbReference type="ChEBI" id="CHEBI:46858"/>
        <dbReference type="ChEBI" id="CHEBI:57865"/>
        <dbReference type="ChEBI" id="CHEBI:90602"/>
    </reaction>
</comment>
<dbReference type="PANTHER" id="PTHR47320:SF1">
    <property type="entry name" value="BIFUNCTIONAL URIDYLYLTRANSFERASE_URIDYLYL-REMOVING ENZYME"/>
    <property type="match status" value="1"/>
</dbReference>
<dbReference type="Pfam" id="PF01909">
    <property type="entry name" value="NTP_transf_2"/>
    <property type="match status" value="1"/>
</dbReference>
<dbReference type="InterPro" id="IPR013546">
    <property type="entry name" value="PII_UdlTrfase/GS_AdlTrfase"/>
</dbReference>
<dbReference type="InterPro" id="IPR003607">
    <property type="entry name" value="HD/PDEase_dom"/>
</dbReference>
<comment type="catalytic activity">
    <reaction evidence="7">
        <text>[protein-PII]-L-tyrosine + UTP = [protein-PII]-uridylyl-L-tyrosine + diphosphate</text>
        <dbReference type="Rhea" id="RHEA:13673"/>
        <dbReference type="Rhea" id="RHEA-COMP:12147"/>
        <dbReference type="Rhea" id="RHEA-COMP:12148"/>
        <dbReference type="ChEBI" id="CHEBI:33019"/>
        <dbReference type="ChEBI" id="CHEBI:46398"/>
        <dbReference type="ChEBI" id="CHEBI:46858"/>
        <dbReference type="ChEBI" id="CHEBI:90602"/>
        <dbReference type="EC" id="2.7.7.59"/>
    </reaction>
</comment>
<keyword evidence="3" id="KW-0677">Repeat</keyword>
<comment type="caution">
    <text evidence="10">The sequence shown here is derived from an EMBL/GenBank/DDBJ whole genome shotgun (WGS) entry which is preliminary data.</text>
</comment>
<comment type="caution">
    <text evidence="7">Lacks conserved residue(s) required for the propagation of feature annotation.</text>
</comment>
<evidence type="ECO:0000256" key="5">
    <source>
        <dbReference type="ARBA" id="ARBA00022842"/>
    </source>
</evidence>
<dbReference type="GO" id="GO:0016779">
    <property type="term" value="F:nucleotidyltransferase activity"/>
    <property type="evidence" value="ECO:0007669"/>
    <property type="project" value="UniProtKB-KW"/>
</dbReference>
<dbReference type="SMART" id="SM00471">
    <property type="entry name" value="HDc"/>
    <property type="match status" value="1"/>
</dbReference>
<keyword evidence="1 7" id="KW-0808">Transferase</keyword>
<dbReference type="CDD" id="cd04900">
    <property type="entry name" value="ACT_UUR-like_1"/>
    <property type="match status" value="1"/>
</dbReference>
<dbReference type="Pfam" id="PF01966">
    <property type="entry name" value="HD"/>
    <property type="match status" value="1"/>
</dbReference>
<dbReference type="PANTHER" id="PTHR47320">
    <property type="entry name" value="BIFUNCTIONAL URIDYLYLTRANSFERASE/URIDYLYL-REMOVING ENZYME"/>
    <property type="match status" value="1"/>
</dbReference>
<dbReference type="CDD" id="cd05401">
    <property type="entry name" value="NT_GlnE_GlnD_like"/>
    <property type="match status" value="1"/>
</dbReference>
<dbReference type="PROSITE" id="PS51831">
    <property type="entry name" value="HD"/>
    <property type="match status" value="1"/>
</dbReference>
<dbReference type="CDD" id="cd00077">
    <property type="entry name" value="HDc"/>
    <property type="match status" value="1"/>
</dbReference>
<evidence type="ECO:0000259" key="9">
    <source>
        <dbReference type="PROSITE" id="PS51831"/>
    </source>
</evidence>
<feature type="domain" description="HD" evidence="9">
    <location>
        <begin position="435"/>
        <end position="557"/>
    </location>
</feature>
<keyword evidence="2 7" id="KW-0548">Nucleotidyltransferase</keyword>
<dbReference type="InterPro" id="IPR010043">
    <property type="entry name" value="UTase/UR"/>
</dbReference>
<keyword evidence="11" id="KW-1185">Reference proteome</keyword>
<keyword evidence="5 7" id="KW-0460">Magnesium</keyword>
<evidence type="ECO:0000256" key="6">
    <source>
        <dbReference type="ARBA" id="ARBA00023268"/>
    </source>
</evidence>
<dbReference type="SUPFAM" id="SSF55021">
    <property type="entry name" value="ACT-like"/>
    <property type="match status" value="2"/>
</dbReference>
<sequence>MVNNIILLRDNLRRAQQEAISGYTLRSRPDALLEKLCKNVDQTLQQIWKQSEFPSDIALIAVGGYGRGELFPHSDVDVLILLPASPDKTTAGKLENLIQSLWDIGLDIGHSVRTIEECLSEAATDITIQTSMLEARYICGSRKLFRDLQQRYADAMNPQKFFEEKLLEMQQRHVKYEDTPYSLEPNCKESPGGLRDLQVILWVAKAANLGNSWHELAVRGLITDTEARQLKRNERAFKDIRIRLHTHTKRREDRLVFDVQTPIAESLGFHTTESRRASEYLMQRYYWAAKSVTQLNQILLQNIEAVLFPRDTTPRSIHPHFNEVNGLIDIVEDDTFEQHPETLLEVFLVMAQHSELKGMTARTLRALWHARVKIDAEYRHNIFHRALFLKLIQSPRGITHALRRMNQMSILGRYLPNFRRIVGQMQHDLFHAYTVDQHILMVVRNLRRFTLAEHAHEYPFCSQLMADFDEPWVLYVAALFHDIAKGRGGDHSELGMADARKFCYDHGLNRKNTELVIFLVQNHLTMSQVAQKQDLSDPDVIQAFAERVKDERHLTALYLLTVCDIRGTSPKVWNAWKGKLLEDLYKMTLRALGGEMPTKDRELRNRQEDALKALRLAGLPHDAHQEFWKQLDVAYFLRHDANDIAWQTRVLHDKTRSETPVVKCRLAPIGEGLQVTAYLKDQPDLFARICNYFDGKNFSILDAKIHTCKNGYALDSFLIIEPNFAQQYRDIITLIEHELTDALIRQAPLSAPNPGRLSRLSRHFPVTPSVDLRPDERGRYFLLSITANDRNGLLYAVANLLAKYKINLHTAKVMTLGERVEDVFIIDGAALQAPKTQIQFETELLEALKIN</sequence>
<keyword evidence="6 7" id="KW-0511">Multifunctional enzyme</keyword>
<dbReference type="HAMAP" id="MF_00277">
    <property type="entry name" value="PII_uridylyl_transf"/>
    <property type="match status" value="1"/>
</dbReference>
<evidence type="ECO:0000256" key="1">
    <source>
        <dbReference type="ARBA" id="ARBA00022679"/>
    </source>
</evidence>
<evidence type="ECO:0000256" key="3">
    <source>
        <dbReference type="ARBA" id="ARBA00022737"/>
    </source>
</evidence>
<dbReference type="NCBIfam" id="NF002837">
    <property type="entry name" value="PRK03059.1"/>
    <property type="match status" value="1"/>
</dbReference>
<dbReference type="PROSITE" id="PS51671">
    <property type="entry name" value="ACT"/>
    <property type="match status" value="2"/>
</dbReference>
<name>A0ABQ2XPU8_9BURK</name>
<dbReference type="RefSeq" id="WP_189355088.1">
    <property type="nucleotide sequence ID" value="NZ_BMYU01000001.1"/>
</dbReference>
<comment type="domain">
    <text evidence="7">Has four distinct domains: an N-terminal nucleotidyltransferase (NT) domain responsible for UTase activity, a central HD domain that encodes UR activity, and two C-terminal ACT domains that seem to have a role in glutamine sensing.</text>
</comment>
<dbReference type="InterPro" id="IPR002934">
    <property type="entry name" value="Polymerase_NTP_transf_dom"/>
</dbReference>
<evidence type="ECO:0000313" key="10">
    <source>
        <dbReference type="EMBL" id="GGX28272.1"/>
    </source>
</evidence>